<keyword evidence="1 2" id="KW-0238">DNA-binding</keyword>
<evidence type="ECO:0000256" key="1">
    <source>
        <dbReference type="ARBA" id="ARBA00023125"/>
    </source>
</evidence>
<organism evidence="4 5">
    <name type="scientific">Mycolicibacterium psychrotolerans</name>
    <dbReference type="NCBI Taxonomy" id="216929"/>
    <lineage>
        <taxon>Bacteria</taxon>
        <taxon>Bacillati</taxon>
        <taxon>Actinomycetota</taxon>
        <taxon>Actinomycetes</taxon>
        <taxon>Mycobacteriales</taxon>
        <taxon>Mycobacteriaceae</taxon>
        <taxon>Mycolicibacterium</taxon>
    </lineage>
</organism>
<gene>
    <name evidence="4" type="ORF">MPSYJ_09140</name>
</gene>
<dbReference type="RefSeq" id="WP_163720591.1">
    <property type="nucleotide sequence ID" value="NZ_AP022574.1"/>
</dbReference>
<dbReference type="Pfam" id="PF00440">
    <property type="entry name" value="TetR_N"/>
    <property type="match status" value="1"/>
</dbReference>
<evidence type="ECO:0000313" key="5">
    <source>
        <dbReference type="Proteomes" id="UP000466514"/>
    </source>
</evidence>
<evidence type="ECO:0000256" key="2">
    <source>
        <dbReference type="PROSITE-ProRule" id="PRU00335"/>
    </source>
</evidence>
<dbReference type="SUPFAM" id="SSF46689">
    <property type="entry name" value="Homeodomain-like"/>
    <property type="match status" value="1"/>
</dbReference>
<sequence length="193" mass="21209">MTATTSRLTQHDYYDVALRLLAEGSHDSLTIAALCDELGVSKGSFYHHFGGWSGFVTALLETWERESTLEAKEAADRIDAVGTKYRLLSTLVDTIPHDAEAALRVWAHTDPVVKAAVDRVDASREAMVTDFFALTIPKRDAALLAELYLSALVGNQLAHRPVNTRRMRKLLNQMTKMTEACYGAEVLGGTRAG</sequence>
<dbReference type="PROSITE" id="PS50977">
    <property type="entry name" value="HTH_TETR_2"/>
    <property type="match status" value="1"/>
</dbReference>
<keyword evidence="5" id="KW-1185">Reference proteome</keyword>
<feature type="domain" description="HTH tetR-type" evidence="3">
    <location>
        <begin position="7"/>
        <end position="67"/>
    </location>
</feature>
<evidence type="ECO:0000259" key="3">
    <source>
        <dbReference type="PROSITE" id="PS50977"/>
    </source>
</evidence>
<protein>
    <submittedName>
        <fullName evidence="4">TetR family transcriptional regulator</fullName>
    </submittedName>
</protein>
<dbReference type="GO" id="GO:0003677">
    <property type="term" value="F:DNA binding"/>
    <property type="evidence" value="ECO:0007669"/>
    <property type="project" value="UniProtKB-UniRule"/>
</dbReference>
<dbReference type="InterPro" id="IPR001647">
    <property type="entry name" value="HTH_TetR"/>
</dbReference>
<dbReference type="EMBL" id="AP022574">
    <property type="protein sequence ID" value="BBX67453.1"/>
    <property type="molecule type" value="Genomic_DNA"/>
</dbReference>
<accession>A0A7I7M7C7</accession>
<dbReference type="Proteomes" id="UP000466514">
    <property type="component" value="Chromosome"/>
</dbReference>
<name>A0A7I7M7C7_9MYCO</name>
<reference evidence="4 5" key="1">
    <citation type="journal article" date="2019" name="Emerg. Microbes Infect.">
        <title>Comprehensive subspecies identification of 175 nontuberculous mycobacteria species based on 7547 genomic profiles.</title>
        <authorList>
            <person name="Matsumoto Y."/>
            <person name="Kinjo T."/>
            <person name="Motooka D."/>
            <person name="Nabeya D."/>
            <person name="Jung N."/>
            <person name="Uechi K."/>
            <person name="Horii T."/>
            <person name="Iida T."/>
            <person name="Fujita J."/>
            <person name="Nakamura S."/>
        </authorList>
    </citation>
    <scope>NUCLEOTIDE SEQUENCE [LARGE SCALE GENOMIC DNA]</scope>
    <source>
        <strain evidence="4 5">JCM 13323</strain>
    </source>
</reference>
<dbReference type="InterPro" id="IPR009057">
    <property type="entry name" value="Homeodomain-like_sf"/>
</dbReference>
<feature type="DNA-binding region" description="H-T-H motif" evidence="2">
    <location>
        <begin position="30"/>
        <end position="49"/>
    </location>
</feature>
<dbReference type="AlphaFoldDB" id="A0A7I7M7C7"/>
<proteinExistence type="predicted"/>
<dbReference type="KEGG" id="mpsc:MPSYJ_09140"/>
<dbReference type="Gene3D" id="1.10.357.10">
    <property type="entry name" value="Tetracycline Repressor, domain 2"/>
    <property type="match status" value="1"/>
</dbReference>
<evidence type="ECO:0000313" key="4">
    <source>
        <dbReference type="EMBL" id="BBX67453.1"/>
    </source>
</evidence>